<organism evidence="3 4">
    <name type="scientific">Ectocarpus siliculosus</name>
    <name type="common">Brown alga</name>
    <name type="synonym">Conferva siliculosa</name>
    <dbReference type="NCBI Taxonomy" id="2880"/>
    <lineage>
        <taxon>Eukaryota</taxon>
        <taxon>Sar</taxon>
        <taxon>Stramenopiles</taxon>
        <taxon>Ochrophyta</taxon>
        <taxon>PX clade</taxon>
        <taxon>Phaeophyceae</taxon>
        <taxon>Ectocarpales</taxon>
        <taxon>Ectocarpaceae</taxon>
        <taxon>Ectocarpus</taxon>
    </lineage>
</organism>
<keyword evidence="4" id="KW-1185">Reference proteome</keyword>
<dbReference type="Proteomes" id="UP000002630">
    <property type="component" value="Linkage Group LG24"/>
</dbReference>
<reference evidence="3 4" key="1">
    <citation type="journal article" date="2010" name="Nature">
        <title>The Ectocarpus genome and the independent evolution of multicellularity in brown algae.</title>
        <authorList>
            <person name="Cock J.M."/>
            <person name="Sterck L."/>
            <person name="Rouze P."/>
            <person name="Scornet D."/>
            <person name="Allen A.E."/>
            <person name="Amoutzias G."/>
            <person name="Anthouard V."/>
            <person name="Artiguenave F."/>
            <person name="Aury J.M."/>
            <person name="Badger J.H."/>
            <person name="Beszteri B."/>
            <person name="Billiau K."/>
            <person name="Bonnet E."/>
            <person name="Bothwell J.H."/>
            <person name="Bowler C."/>
            <person name="Boyen C."/>
            <person name="Brownlee C."/>
            <person name="Carrano C.J."/>
            <person name="Charrier B."/>
            <person name="Cho G.Y."/>
            <person name="Coelho S.M."/>
            <person name="Collen J."/>
            <person name="Corre E."/>
            <person name="Da Silva C."/>
            <person name="Delage L."/>
            <person name="Delaroque N."/>
            <person name="Dittami S.M."/>
            <person name="Doulbeau S."/>
            <person name="Elias M."/>
            <person name="Farnham G."/>
            <person name="Gachon C.M."/>
            <person name="Gschloessl B."/>
            <person name="Heesch S."/>
            <person name="Jabbari K."/>
            <person name="Jubin C."/>
            <person name="Kawai H."/>
            <person name="Kimura K."/>
            <person name="Kloareg B."/>
            <person name="Kupper F.C."/>
            <person name="Lang D."/>
            <person name="Le Bail A."/>
            <person name="Leblanc C."/>
            <person name="Lerouge P."/>
            <person name="Lohr M."/>
            <person name="Lopez P.J."/>
            <person name="Martens C."/>
            <person name="Maumus F."/>
            <person name="Michel G."/>
            <person name="Miranda-Saavedra D."/>
            <person name="Morales J."/>
            <person name="Moreau H."/>
            <person name="Motomura T."/>
            <person name="Nagasato C."/>
            <person name="Napoli C.A."/>
            <person name="Nelson D.R."/>
            <person name="Nyvall-Collen P."/>
            <person name="Peters A.F."/>
            <person name="Pommier C."/>
            <person name="Potin P."/>
            <person name="Poulain J."/>
            <person name="Quesneville H."/>
            <person name="Read B."/>
            <person name="Rensing S.A."/>
            <person name="Ritter A."/>
            <person name="Rousvoal S."/>
            <person name="Samanta M."/>
            <person name="Samson G."/>
            <person name="Schroeder D.C."/>
            <person name="Segurens B."/>
            <person name="Strittmatter M."/>
            <person name="Tonon T."/>
            <person name="Tregear J.W."/>
            <person name="Valentin K."/>
            <person name="von Dassow P."/>
            <person name="Yamagishi T."/>
            <person name="Van de Peer Y."/>
            <person name="Wincker P."/>
        </authorList>
    </citation>
    <scope>NUCLEOTIDE SEQUENCE [LARGE SCALE GENOMIC DNA]</scope>
    <source>
        <strain evidence="4">Ec32 / CCAP1310/4</strain>
    </source>
</reference>
<dbReference type="InParanoid" id="D7FMJ9"/>
<dbReference type="EMBL" id="FN649749">
    <property type="protein sequence ID" value="CBJ25896.1"/>
    <property type="molecule type" value="Genomic_DNA"/>
</dbReference>
<dbReference type="OrthoDB" id="10341753at2759"/>
<evidence type="ECO:0000256" key="2">
    <source>
        <dbReference type="SAM" id="SignalP"/>
    </source>
</evidence>
<feature type="signal peptide" evidence="2">
    <location>
        <begin position="1"/>
        <end position="22"/>
    </location>
</feature>
<evidence type="ECO:0000256" key="1">
    <source>
        <dbReference type="SAM" id="MobiDB-lite"/>
    </source>
</evidence>
<feature type="region of interest" description="Disordered" evidence="1">
    <location>
        <begin position="31"/>
        <end position="58"/>
    </location>
</feature>
<sequence length="221" mass="23472">MKVSSAILTAASLLLTSAAAAAEDGAFRNNSVLRGGKRSRGGGRNGKKHSSSDSSSFDDDMVTHGGCSDPVGAVLNLFDCVTNKDSVCAAAGYDPGFQRFHNENFTGDIPVSEPDYWAGAFAVVDLSFDMKFTNNPSPNRASVRYIETVTTTDGLSLGVPATFEYPFNVTILQHEHVLVDVDDDCNFVLWDQYGDDQEQTDVDVVVADLLSCVSGGPCGPA</sequence>
<evidence type="ECO:0000313" key="3">
    <source>
        <dbReference type="EMBL" id="CBJ25896.1"/>
    </source>
</evidence>
<feature type="chain" id="PRO_5003095570" evidence="2">
    <location>
        <begin position="23"/>
        <end position="221"/>
    </location>
</feature>
<dbReference type="AlphaFoldDB" id="D7FMJ9"/>
<name>D7FMJ9_ECTSI</name>
<gene>
    <name evidence="3" type="ORF">Esi_0017_0063</name>
</gene>
<feature type="compositionally biased region" description="Basic residues" evidence="1">
    <location>
        <begin position="35"/>
        <end position="49"/>
    </location>
</feature>
<keyword evidence="2" id="KW-0732">Signal</keyword>
<dbReference type="eggNOG" id="ENOG502SU8J">
    <property type="taxonomic scope" value="Eukaryota"/>
</dbReference>
<accession>D7FMJ9</accession>
<proteinExistence type="predicted"/>
<dbReference type="EMBL" id="FN648214">
    <property type="protein sequence ID" value="CBJ25896.1"/>
    <property type="molecule type" value="Genomic_DNA"/>
</dbReference>
<evidence type="ECO:0000313" key="4">
    <source>
        <dbReference type="Proteomes" id="UP000002630"/>
    </source>
</evidence>
<protein>
    <submittedName>
        <fullName evidence="3">Uncharacterized protein</fullName>
    </submittedName>
</protein>